<accession>A0A5H2PD32</accession>
<feature type="domain" description="RdRp catalytic" evidence="14">
    <location>
        <begin position="639"/>
        <end position="798"/>
    </location>
</feature>
<evidence type="ECO:0000256" key="2">
    <source>
        <dbReference type="ARBA" id="ARBA00022484"/>
    </source>
</evidence>
<evidence type="ECO:0000256" key="4">
    <source>
        <dbReference type="ARBA" id="ARBA00022679"/>
    </source>
</evidence>
<evidence type="ECO:0000256" key="10">
    <source>
        <dbReference type="ARBA" id="ARBA00023042"/>
    </source>
</evidence>
<evidence type="ECO:0000256" key="7">
    <source>
        <dbReference type="ARBA" id="ARBA00022741"/>
    </source>
</evidence>
<keyword evidence="5" id="KW-0949">S-adenosyl-L-methionine</keyword>
<name>A0A5H2PD32_9MONO</name>
<keyword evidence="9" id="KW-0693">Viral RNA replication</keyword>
<reference evidence="15" key="1">
    <citation type="submission" date="2017-10" db="EMBL/GenBank/DDBJ databases">
        <authorList>
            <person name="Hamid M.R."/>
            <person name="Maria S.K."/>
            <person name="Jiang D."/>
            <person name="Xie J."/>
        </authorList>
    </citation>
    <scope>NUCLEOTIDE SEQUENCE</scope>
    <source>
        <strain evidence="15">W45</strain>
    </source>
</reference>
<evidence type="ECO:0000256" key="6">
    <source>
        <dbReference type="ARBA" id="ARBA00022695"/>
    </source>
</evidence>
<keyword evidence="2 15" id="KW-0696">RNA-directed RNA polymerase</keyword>
<dbReference type="PROSITE" id="PS50526">
    <property type="entry name" value="RDRP_SSRNA_NEG_NONSEG"/>
    <property type="match status" value="1"/>
</dbReference>
<evidence type="ECO:0000256" key="13">
    <source>
        <dbReference type="ARBA" id="ARBA00031012"/>
    </source>
</evidence>
<keyword evidence="11" id="KW-0511">Multifunctional enzyme</keyword>
<dbReference type="GO" id="GO:0004482">
    <property type="term" value="F:mRNA 5'-cap (guanine-N7-)-methyltransferase activity"/>
    <property type="evidence" value="ECO:0007669"/>
    <property type="project" value="InterPro"/>
</dbReference>
<evidence type="ECO:0000256" key="12">
    <source>
        <dbReference type="ARBA" id="ARBA00030436"/>
    </source>
</evidence>
<dbReference type="EC" id="2.7.7.48" evidence="1"/>
<keyword evidence="3" id="KW-0507">mRNA processing</keyword>
<evidence type="ECO:0000256" key="11">
    <source>
        <dbReference type="ARBA" id="ARBA00023268"/>
    </source>
</evidence>
<evidence type="ECO:0000256" key="9">
    <source>
        <dbReference type="ARBA" id="ARBA00022953"/>
    </source>
</evidence>
<sequence length="2365" mass="269558">MSYRHELQDLAANWKVAPGLLDHLNSPKLDDISIKYVPALIEETEKIYTPKIITPAKVDNIRLPARLNNPLEPYPLELKQAYIDDVPISGNTWHSHHQRDVKNIISSKIRMSEVLGLASTSIKFDVPSLKKMTKCQFSDKADIINLTALEFARRATSHDISIAAMEEIKVQPRTRMSSPYLSFLIAMQRMRILLCSKVKETALEKIEDQSKSPEVKVNIYSNATYVQHKYNDDQVHCLIVAGGHFAIYHSDVNYWFIGPFAYLDYALTLSDTINNLELLSYDDTYAWAKPFFGTLIELAESDAHHNTIVNFMKSFEGFILNMSDYDEEFPMNWVPIMEGLYDLWNYDQIFSSVKYEFAYLPALLHNGLMSFPKNSYLCRFISILKKLDRTQLQEISSLHKFVFYSEVDSEAGVRKFLQRVHTVRPVDFHANRAITQLAKQEFVISYTRKHNSLPTLHATTEKLTVLKIHFTGNKMDKLKDFPLAWWTDIKPWSCMDSTLTDDALEFAKDKGALKKEFRCGPGDSRKELLQLIEAPDYKLKDLMANGRFQRSKASVVRTTQAVNAIDHKHPARLIPKEREQKDAARLYANGELSNKHALSVITTKMKKVLAYFDEQLMTPSDSQRKLLLHRIGQTLREPDKFSLLLDIEGHNQSMQAANTSELLEFIGNIYGEVGWGSLADYFGALMVYYYDEYKDDVIISQGQHGGIEGWMNPVWTLHTLLMMKLLRLHTDLDIPDLMVYSDDVNAVIKLTQPTEATLQSVFSKIMKHCIKFGMVAKFSQTTLSKHRATMLRQHYSEGFRADSTLKRLMAVSGANNPMVASEELEIAGICSSTASALEFSNHSETCCYLKNYKIGILLARLPQMILSVPQHSGMLSSDALPSSLAELLYHIKDDNSLFKPDQRAAIGEAALNDVAKYLKMNKRMVNASTLSLGVQEYFSLSVGKERYVDSPDRMLYLQIYDDFIKDLLFFWTYLPTSLGGLGGIIHLDMILSGHSNGFSKAVHYLHQWIGKYASNKKYFLDYLSTVLSNSKSARKEEDEWEILTAKWPSEVTITSASSTLSSSIRSFVKRRSANRNVLKLFELSDKMPTVAKEIVKIFKKNYHPRIAQFYYENSSVHFLDLLVNKIETSSGLLGEIRNLSKIRFNLARRTITNIRIASNPRATSYGVITEDTDMVNYLMTRRAADFPGIDFIQAEEILYDDKLAITLSPHPIVTVRKCSPLYYKDGRQVYSDPKIGDEVLYKGDYLDKERMVGNKEELLAARVVSVTMWLLTKTGNLGSTEDILSTYDCAQACNLTLRTLTGQTLIELMPYCPMETGGEILHRIPNMRFSSNTYIRAEMNLALSFVAELSQRVINNEALIDSNINFDYLRMRLICSALIKSKYAKHASVLTRYELKNLSGVCDVQFVSPKPLDWISDVKFQPYSEFRKHEFSYMRFRFLATSYLSVENIEDLALFPKQELDETMSGFGRSLKRELVYKYARAMDKEYMSASVQHPREDVWKAVYYKLGVLDPKFKELTDNEKYDESISLLRDELQSRNFTRVLSSSNKSDILLQSECLAELALERPDDQVYQTLLSNYLLVTKQNTEKKPIIERIKIFNRLLATQELHKANLCEALICEIILTLHFHTFVLDGVRSLDAQTSLDQFSDVGIVNHYLQSVNPELQAQVRILGSRTIWQHFLENKDKIKEYLFNLSLTTSVTDVSLPVMKLSVRSTTDLTKEIDVPDASESVIYMSEELGDKSMSSIKDIIPLVKYADMCCDFGSQPGVFESPTGSDTFCAQYGFFKLLISQFGLTSDSRVCDLTAGRGDGLYAAEQLGLTFESFSSLDTFTSTCHHPNLNFSSEYDITKSDTLDFVTGYDFVHVDVSFLRDGKTEVGDLLLYLESNSLPYSIRLNSITLDVYTTCIGESISSYQHHLSYCVSGIWRTPQIYLIGIPGPSNKALAGLALKESVAFRAMAVSYTELLKKPFTNQLLPDMQLNSMSICLPENSRLTNYMKYLCDNTIADERFYYLRRFRTEFSSDALIYIVPESMPPETHNALEEYISTGELVAEKIYSQYSENDIGAVSVKSFPYHAAHLISLQDPLTLKLKVDLSVKDKDLLCILRKSHPLRAVRSLCNVILGLLRLCPEIEDLTPESIEDAITRSGKDYYVKMSRHQEELATAMKLLLLSVHYGRPMLGLIYCSLMSQNYPSKASYMRRVRKRYKLLSGYRLYMHNQLQAGNVRVQSLLVMADDLFVKRPNQFKQAKKYTDTEPDDEAYRAIREGLVIDFEKVFKSFETHAMIEAPELKEWPAGDTGTMDVITAEVEQFNITANNGLQNLTFNIDIGAQVDMWAAATGAEINPLTGTYYGFENEFADEGDYEEGEW</sequence>
<evidence type="ECO:0000313" key="15">
    <source>
        <dbReference type="EMBL" id="AYA73395.1"/>
    </source>
</evidence>
<organism evidence="15">
    <name type="scientific">Sclerotinia sclerotiorum negative-stranded RNA virus 9</name>
    <dbReference type="NCBI Taxonomy" id="2358186"/>
    <lineage>
        <taxon>Viruses</taxon>
        <taxon>Riboviria</taxon>
        <taxon>Orthornavirae</taxon>
        <taxon>Negarnaviricota</taxon>
        <taxon>Haploviricotina</taxon>
        <taxon>Monjiviricetes</taxon>
        <taxon>Mononegavirales</taxon>
        <taxon>Mymonaviridae</taxon>
        <taxon>Sclerotimonavirus</taxon>
        <taxon>Sclerotimonavirus alphabotrytidis</taxon>
    </lineage>
</organism>
<dbReference type="GO" id="GO:0005524">
    <property type="term" value="F:ATP binding"/>
    <property type="evidence" value="ECO:0007669"/>
    <property type="project" value="UniProtKB-KW"/>
</dbReference>
<keyword evidence="6" id="KW-0548">Nucleotidyltransferase</keyword>
<evidence type="ECO:0000259" key="14">
    <source>
        <dbReference type="PROSITE" id="PS50526"/>
    </source>
</evidence>
<dbReference type="Pfam" id="PF00946">
    <property type="entry name" value="Mononeg_RNA_pol"/>
    <property type="match status" value="1"/>
</dbReference>
<evidence type="ECO:0000256" key="1">
    <source>
        <dbReference type="ARBA" id="ARBA00012494"/>
    </source>
</evidence>
<dbReference type="InterPro" id="IPR014023">
    <property type="entry name" value="Mononeg_RNA_pol_cat"/>
</dbReference>
<evidence type="ECO:0000256" key="3">
    <source>
        <dbReference type="ARBA" id="ARBA00022664"/>
    </source>
</evidence>
<evidence type="ECO:0000256" key="8">
    <source>
        <dbReference type="ARBA" id="ARBA00022840"/>
    </source>
</evidence>
<protein>
    <recommendedName>
        <fullName evidence="1">RNA-directed RNA polymerase</fullName>
        <ecNumber evidence="1">2.7.7.48</ecNumber>
    </recommendedName>
    <alternativeName>
        <fullName evidence="13">Replicase</fullName>
    </alternativeName>
    <alternativeName>
        <fullName evidence="12">Transcriptase</fullName>
    </alternativeName>
</protein>
<proteinExistence type="predicted"/>
<keyword evidence="8" id="KW-0067">ATP-binding</keyword>
<keyword evidence="7" id="KW-0547">Nucleotide-binding</keyword>
<evidence type="ECO:0000256" key="5">
    <source>
        <dbReference type="ARBA" id="ARBA00022691"/>
    </source>
</evidence>
<dbReference type="EMBL" id="MG365888">
    <property type="protein sequence ID" value="AYA73395.1"/>
    <property type="molecule type" value="Viral_cRNA"/>
</dbReference>
<keyword evidence="4" id="KW-0808">Transferase</keyword>
<keyword evidence="10" id="KW-0506">mRNA capping</keyword>
<dbReference type="GO" id="GO:0003968">
    <property type="term" value="F:RNA-directed RNA polymerase activity"/>
    <property type="evidence" value="ECO:0007669"/>
    <property type="project" value="UniProtKB-KW"/>
</dbReference>